<dbReference type="RefSeq" id="XP_033518158.1">
    <property type="nucleotide sequence ID" value="XM_033669264.1"/>
</dbReference>
<evidence type="ECO:0000313" key="2">
    <source>
        <dbReference type="Proteomes" id="UP000799771"/>
    </source>
</evidence>
<dbReference type="EMBL" id="ML977522">
    <property type="protein sequence ID" value="KAF2123764.1"/>
    <property type="molecule type" value="Genomic_DNA"/>
</dbReference>
<proteinExistence type="predicted"/>
<protein>
    <submittedName>
        <fullName evidence="1">Uncharacterized protein</fullName>
    </submittedName>
</protein>
<sequence length="55" mass="6228">MVGKDDVRRIIKPLLKDAQNAIRTKVSTALVRYREEGRSLGALNMSEVDLRSLML</sequence>
<keyword evidence="2" id="KW-1185">Reference proteome</keyword>
<gene>
    <name evidence="1" type="ORF">P153DRAFT_371440</name>
</gene>
<accession>A0A6A5ZXY4</accession>
<evidence type="ECO:0000313" key="1">
    <source>
        <dbReference type="EMBL" id="KAF2123764.1"/>
    </source>
</evidence>
<name>A0A6A5ZXY4_9PLEO</name>
<dbReference type="Proteomes" id="UP000799771">
    <property type="component" value="Unassembled WGS sequence"/>
</dbReference>
<reference evidence="1" key="1">
    <citation type="journal article" date="2020" name="Stud. Mycol.">
        <title>101 Dothideomycetes genomes: a test case for predicting lifestyles and emergence of pathogens.</title>
        <authorList>
            <person name="Haridas S."/>
            <person name="Albert R."/>
            <person name="Binder M."/>
            <person name="Bloem J."/>
            <person name="Labutti K."/>
            <person name="Salamov A."/>
            <person name="Andreopoulos B."/>
            <person name="Baker S."/>
            <person name="Barry K."/>
            <person name="Bills G."/>
            <person name="Bluhm B."/>
            <person name="Cannon C."/>
            <person name="Castanera R."/>
            <person name="Culley D."/>
            <person name="Daum C."/>
            <person name="Ezra D."/>
            <person name="Gonzalez J."/>
            <person name="Henrissat B."/>
            <person name="Kuo A."/>
            <person name="Liang C."/>
            <person name="Lipzen A."/>
            <person name="Lutzoni F."/>
            <person name="Magnuson J."/>
            <person name="Mondo S."/>
            <person name="Nolan M."/>
            <person name="Ohm R."/>
            <person name="Pangilinan J."/>
            <person name="Park H.-J."/>
            <person name="Ramirez L."/>
            <person name="Alfaro M."/>
            <person name="Sun H."/>
            <person name="Tritt A."/>
            <person name="Yoshinaga Y."/>
            <person name="Zwiers L.-H."/>
            <person name="Turgeon B."/>
            <person name="Goodwin S."/>
            <person name="Spatafora J."/>
            <person name="Crous P."/>
            <person name="Grigoriev I."/>
        </authorList>
    </citation>
    <scope>NUCLEOTIDE SEQUENCE</scope>
    <source>
        <strain evidence="1">CBS 119687</strain>
    </source>
</reference>
<dbReference type="AlphaFoldDB" id="A0A6A5ZXY4"/>
<dbReference type="GeneID" id="54409696"/>
<organism evidence="1 2">
    <name type="scientific">Dothidotthia symphoricarpi CBS 119687</name>
    <dbReference type="NCBI Taxonomy" id="1392245"/>
    <lineage>
        <taxon>Eukaryota</taxon>
        <taxon>Fungi</taxon>
        <taxon>Dikarya</taxon>
        <taxon>Ascomycota</taxon>
        <taxon>Pezizomycotina</taxon>
        <taxon>Dothideomycetes</taxon>
        <taxon>Pleosporomycetidae</taxon>
        <taxon>Pleosporales</taxon>
        <taxon>Dothidotthiaceae</taxon>
        <taxon>Dothidotthia</taxon>
    </lineage>
</organism>